<dbReference type="PIRSF" id="PIRSF024492">
    <property type="entry name" value="UCP024492"/>
    <property type="match status" value="1"/>
</dbReference>
<proteinExistence type="predicted"/>
<dbReference type="Pfam" id="PF04343">
    <property type="entry name" value="DUF488"/>
    <property type="match status" value="1"/>
</dbReference>
<organism evidence="1 2">
    <name type="scientific">Stutzerimonas degradans</name>
    <dbReference type="NCBI Taxonomy" id="2968968"/>
    <lineage>
        <taxon>Bacteria</taxon>
        <taxon>Pseudomonadati</taxon>
        <taxon>Pseudomonadota</taxon>
        <taxon>Gammaproteobacteria</taxon>
        <taxon>Pseudomonadales</taxon>
        <taxon>Pseudomonadaceae</taxon>
        <taxon>Stutzerimonas</taxon>
    </lineage>
</organism>
<dbReference type="RefSeq" id="WP_102829405.1">
    <property type="nucleotide sequence ID" value="NZ_CP065721.1"/>
</dbReference>
<dbReference type="PANTHER" id="PTHR39337:SF1">
    <property type="entry name" value="BLR5642 PROTEIN"/>
    <property type="match status" value="1"/>
</dbReference>
<accession>A0A8E2U2P0</accession>
<comment type="caution">
    <text evidence="1">The sequence shown here is derived from an EMBL/GenBank/DDBJ whole genome shotgun (WGS) entry which is preliminary data.</text>
</comment>
<sequence length="194" mass="21812">MSMPDTVWTIGHSTRSLEQFIALLEHYRIEGIADVRRHPGSRRLPQFGSDALREALADRGINYEWLPELGGRRRAAAGSVNQAWRNASFRGYADHLASAEFARGLERLLALAGKRHTAMMCAEVLWWRCHRSLVSDVLKVRGIEVLHIQDEQHLIAHPFTAPARLVDGELSYAQDAGEPLRQDADGGRQARLDI</sequence>
<evidence type="ECO:0008006" key="3">
    <source>
        <dbReference type="Google" id="ProtNLM"/>
    </source>
</evidence>
<name>A0A8E2U2P0_9GAMM</name>
<dbReference type="AlphaFoldDB" id="A0A8E2U2P0"/>
<keyword evidence="2" id="KW-1185">Reference proteome</keyword>
<dbReference type="PANTHER" id="PTHR39337">
    <property type="entry name" value="BLR5642 PROTEIN"/>
    <property type="match status" value="1"/>
</dbReference>
<protein>
    <recommendedName>
        <fullName evidence="3">DUF488 domain-containing protein</fullName>
    </recommendedName>
</protein>
<dbReference type="Proteomes" id="UP000235881">
    <property type="component" value="Unassembled WGS sequence"/>
</dbReference>
<dbReference type="InterPro" id="IPR014519">
    <property type="entry name" value="UCP024492"/>
</dbReference>
<evidence type="ECO:0000313" key="1">
    <source>
        <dbReference type="EMBL" id="PNF75268.1"/>
    </source>
</evidence>
<gene>
    <name evidence="1" type="ORF">CXK95_16805</name>
</gene>
<evidence type="ECO:0000313" key="2">
    <source>
        <dbReference type="Proteomes" id="UP000235881"/>
    </source>
</evidence>
<dbReference type="EMBL" id="POUK01000007">
    <property type="protein sequence ID" value="PNF75268.1"/>
    <property type="molecule type" value="Genomic_DNA"/>
</dbReference>
<dbReference type="InterPro" id="IPR007438">
    <property type="entry name" value="DUF488"/>
</dbReference>
<reference evidence="1 2" key="1">
    <citation type="submission" date="2018-01" db="EMBL/GenBank/DDBJ databases">
        <title>Denitrification phenotypes of diverse strains of Pseudomonas stutzeri.</title>
        <authorList>
            <person name="Milligan D.A."/>
            <person name="Bergaust L."/>
            <person name="Bakken L.R."/>
            <person name="Frostegard A."/>
        </authorList>
    </citation>
    <scope>NUCLEOTIDE SEQUENCE [LARGE SCALE GENOMIC DNA]</scope>
    <source>
        <strain evidence="1 2">DSM 50238</strain>
    </source>
</reference>